<keyword evidence="5" id="KW-1185">Reference proteome</keyword>
<name>A0A0A1T7S4_9HYPO</name>
<dbReference type="OrthoDB" id="2590011at2759"/>
<comment type="subcellular location">
    <subcellularLocation>
        <location evidence="1">Nucleus</location>
    </subcellularLocation>
</comment>
<reference evidence="4 5" key="1">
    <citation type="journal article" date="2015" name="Genome Announc.">
        <title>Draft Genome Sequence and Gene Annotation of the Entomopathogenic Fungus Verticillium hemipterigenum.</title>
        <authorList>
            <person name="Horn F."/>
            <person name="Habel A."/>
            <person name="Scharf D.H."/>
            <person name="Dworschak J."/>
            <person name="Brakhage A.A."/>
            <person name="Guthke R."/>
            <person name="Hertweck C."/>
            <person name="Linde J."/>
        </authorList>
    </citation>
    <scope>NUCLEOTIDE SEQUENCE [LARGE SCALE GENOMIC DNA]</scope>
</reference>
<evidence type="ECO:0008006" key="6">
    <source>
        <dbReference type="Google" id="ProtNLM"/>
    </source>
</evidence>
<feature type="compositionally biased region" description="Polar residues" evidence="3">
    <location>
        <begin position="139"/>
        <end position="180"/>
    </location>
</feature>
<dbReference type="CDD" id="cd14688">
    <property type="entry name" value="bZIP_YAP"/>
    <property type="match status" value="1"/>
</dbReference>
<proteinExistence type="predicted"/>
<sequence length="363" mass="39582">MSSLSPEQYATQQSQSPSEGGTAMSLDMLKNLTEKRSTRDGNAPKKRGPKPDSKPALTRRQELNRQAQRTHRERKELYIRALEDEVLRLKEIYSTVSQDREKLAEENRLLKEALAQSGIELPSLSNLDRSGGPDGANTFGGNTNGPSSFGTGPSNTFSPGGASQSTAPSTSPGQSQGGYNALSAGQLQDIIQKSSASGLDIEQAGIDFVLALEHPCMVHIPFVMDYCTENQNTPRGHALMASCPSAPVKKLEDSLWGQSHTHEAPTSDGSTQGTWEINKADLSTLLELSRHLDLNGEITPVMAWGMLMSHPQFAELTQSDFVKIAAELKQKVRCFGFGAVMEEFELRDAFESVHSNRIEQAAY</sequence>
<dbReference type="GO" id="GO:0000976">
    <property type="term" value="F:transcription cis-regulatory region binding"/>
    <property type="evidence" value="ECO:0007669"/>
    <property type="project" value="InterPro"/>
</dbReference>
<organism evidence="4 5">
    <name type="scientific">[Torrubiella] hemipterigena</name>
    <dbReference type="NCBI Taxonomy" id="1531966"/>
    <lineage>
        <taxon>Eukaryota</taxon>
        <taxon>Fungi</taxon>
        <taxon>Dikarya</taxon>
        <taxon>Ascomycota</taxon>
        <taxon>Pezizomycotina</taxon>
        <taxon>Sordariomycetes</taxon>
        <taxon>Hypocreomycetidae</taxon>
        <taxon>Hypocreales</taxon>
        <taxon>Clavicipitaceae</taxon>
        <taxon>Clavicipitaceae incertae sedis</taxon>
        <taxon>'Torrubiella' clade</taxon>
    </lineage>
</organism>
<dbReference type="Proteomes" id="UP000039046">
    <property type="component" value="Unassembled WGS sequence"/>
</dbReference>
<accession>A0A0A1T7S4</accession>
<feature type="region of interest" description="Disordered" evidence="3">
    <location>
        <begin position="1"/>
        <end position="80"/>
    </location>
</feature>
<evidence type="ECO:0000256" key="3">
    <source>
        <dbReference type="SAM" id="MobiDB-lite"/>
    </source>
</evidence>
<dbReference type="HOGENOM" id="CLU_036934_1_1_1"/>
<evidence type="ECO:0000313" key="4">
    <source>
        <dbReference type="EMBL" id="CEJ82332.1"/>
    </source>
</evidence>
<feature type="region of interest" description="Disordered" evidence="3">
    <location>
        <begin position="255"/>
        <end position="274"/>
    </location>
</feature>
<evidence type="ECO:0000256" key="2">
    <source>
        <dbReference type="ARBA" id="ARBA00023242"/>
    </source>
</evidence>
<evidence type="ECO:0000313" key="5">
    <source>
        <dbReference type="Proteomes" id="UP000039046"/>
    </source>
</evidence>
<dbReference type="EMBL" id="CDHN01000001">
    <property type="protein sequence ID" value="CEJ82332.1"/>
    <property type="molecule type" value="Genomic_DNA"/>
</dbReference>
<feature type="region of interest" description="Disordered" evidence="3">
    <location>
        <begin position="123"/>
        <end position="180"/>
    </location>
</feature>
<dbReference type="PANTHER" id="PTHR40621:SF6">
    <property type="entry name" value="AP-1-LIKE TRANSCRIPTION FACTOR YAP1-RELATED"/>
    <property type="match status" value="1"/>
</dbReference>
<keyword evidence="2" id="KW-0539">Nucleus</keyword>
<gene>
    <name evidence="4" type="ORF">VHEMI02403</name>
</gene>
<dbReference type="InterPro" id="IPR046347">
    <property type="entry name" value="bZIP_sf"/>
</dbReference>
<dbReference type="SUPFAM" id="SSF57959">
    <property type="entry name" value="Leucine zipper domain"/>
    <property type="match status" value="1"/>
</dbReference>
<feature type="compositionally biased region" description="Basic and acidic residues" evidence="3">
    <location>
        <begin position="32"/>
        <end position="63"/>
    </location>
</feature>
<dbReference type="GO" id="GO:0090575">
    <property type="term" value="C:RNA polymerase II transcription regulator complex"/>
    <property type="evidence" value="ECO:0007669"/>
    <property type="project" value="TreeGrafter"/>
</dbReference>
<dbReference type="Gene3D" id="1.10.238.100">
    <property type="entry name" value="YAP1 redox domain. Chain B"/>
    <property type="match status" value="1"/>
</dbReference>
<dbReference type="InterPro" id="IPR050936">
    <property type="entry name" value="AP-1-like"/>
</dbReference>
<dbReference type="AlphaFoldDB" id="A0A0A1T7S4"/>
<feature type="compositionally biased region" description="Polar residues" evidence="3">
    <location>
        <begin position="1"/>
        <end position="19"/>
    </location>
</feature>
<evidence type="ECO:0000256" key="1">
    <source>
        <dbReference type="ARBA" id="ARBA00004123"/>
    </source>
</evidence>
<dbReference type="GO" id="GO:0001228">
    <property type="term" value="F:DNA-binding transcription activator activity, RNA polymerase II-specific"/>
    <property type="evidence" value="ECO:0007669"/>
    <property type="project" value="TreeGrafter"/>
</dbReference>
<protein>
    <recommendedName>
        <fullName evidence="6">BZIP-type transcription factor</fullName>
    </recommendedName>
</protein>
<dbReference type="Gene3D" id="1.20.5.170">
    <property type="match status" value="1"/>
</dbReference>
<dbReference type="PANTHER" id="PTHR40621">
    <property type="entry name" value="TRANSCRIPTION FACTOR KAPC-RELATED"/>
    <property type="match status" value="1"/>
</dbReference>